<evidence type="ECO:0000256" key="7">
    <source>
        <dbReference type="SAM" id="Phobius"/>
    </source>
</evidence>
<comment type="similarity">
    <text evidence="2">Belongs to the nematode receptor-like protein srd family.</text>
</comment>
<evidence type="ECO:0000256" key="1">
    <source>
        <dbReference type="ARBA" id="ARBA00004141"/>
    </source>
</evidence>
<evidence type="ECO:0000256" key="6">
    <source>
        <dbReference type="SAM" id="MobiDB-lite"/>
    </source>
</evidence>
<evidence type="ECO:0000313" key="9">
    <source>
        <dbReference type="Proteomes" id="UP000005239"/>
    </source>
</evidence>
<feature type="region of interest" description="Disordered" evidence="6">
    <location>
        <begin position="314"/>
        <end position="351"/>
    </location>
</feature>
<dbReference type="EnsemblMetazoa" id="PPA40884.1">
    <property type="protein sequence ID" value="PPA40884.1"/>
    <property type="gene ID" value="WBGene00279253"/>
</dbReference>
<evidence type="ECO:0000256" key="3">
    <source>
        <dbReference type="ARBA" id="ARBA00022692"/>
    </source>
</evidence>
<keyword evidence="5 7" id="KW-0472">Membrane</keyword>
<sequence length="364" mass="40743">MFARLFHDIFYGVSLALNCILIILIFKRTPKYLRSYSIVLLYLALVEISAAIGSLLIYKKVLSTSFYLINAITGICGQWESPLLCFSINAIHVAGIAHHAVMIAFCSCYRYYVIAFTRGEPARKIICFALCPILEGRELERVMNESHPEYDLAKHRLEEMLIVVPFNFSALLATYWVQGVIVPVFFVVIISYTQINKRLASIEHMSATSKRRHERILKAIVLKTGLLCQAVLPILYVLVVVSYRVETGQRIKNSEEVKNLLGVIGAILFALSPLCTLIFTPPYRNALTRIVSSKYGRYDSSIALPLNPNFPKPASSVQMTDLSHETDSKMSTSASKSGCETQSGGQRSDTQTKLIPELSNIIFS</sequence>
<feature type="transmembrane region" description="Helical" evidence="7">
    <location>
        <begin position="216"/>
        <end position="239"/>
    </location>
</feature>
<dbReference type="Proteomes" id="UP000005239">
    <property type="component" value="Unassembled WGS sequence"/>
</dbReference>
<evidence type="ECO:0000256" key="5">
    <source>
        <dbReference type="ARBA" id="ARBA00023136"/>
    </source>
</evidence>
<dbReference type="SUPFAM" id="SSF81321">
    <property type="entry name" value="Family A G protein-coupled receptor-like"/>
    <property type="match status" value="1"/>
</dbReference>
<dbReference type="PANTHER" id="PTHR22945">
    <property type="entry name" value="SERPENTINE RECEPTOR, CLASS D DELTA"/>
    <property type="match status" value="1"/>
</dbReference>
<accession>A0A2A6CPL9</accession>
<gene>
    <name evidence="8" type="primary">WBGene00279253</name>
</gene>
<dbReference type="PANTHER" id="PTHR22945:SF40">
    <property type="entry name" value="SERPENTINE RECEPTOR, CLASS D (DELTA)-RELATED"/>
    <property type="match status" value="1"/>
</dbReference>
<feature type="transmembrane region" description="Helical" evidence="7">
    <location>
        <begin position="38"/>
        <end position="58"/>
    </location>
</feature>
<name>A0A2A6CPL9_PRIPA</name>
<keyword evidence="4 7" id="KW-1133">Transmembrane helix</keyword>
<proteinExistence type="inferred from homology"/>
<evidence type="ECO:0000313" key="8">
    <source>
        <dbReference type="EnsemblMetazoa" id="PPA40884.1"/>
    </source>
</evidence>
<feature type="transmembrane region" description="Helical" evidence="7">
    <location>
        <begin position="6"/>
        <end position="26"/>
    </location>
</feature>
<feature type="transmembrane region" description="Helical" evidence="7">
    <location>
        <begin position="259"/>
        <end position="279"/>
    </location>
</feature>
<organism evidence="8 9">
    <name type="scientific">Pristionchus pacificus</name>
    <name type="common">Parasitic nematode worm</name>
    <dbReference type="NCBI Taxonomy" id="54126"/>
    <lineage>
        <taxon>Eukaryota</taxon>
        <taxon>Metazoa</taxon>
        <taxon>Ecdysozoa</taxon>
        <taxon>Nematoda</taxon>
        <taxon>Chromadorea</taxon>
        <taxon>Rhabditida</taxon>
        <taxon>Rhabditina</taxon>
        <taxon>Diplogasteromorpha</taxon>
        <taxon>Diplogasteroidea</taxon>
        <taxon>Neodiplogasteridae</taxon>
        <taxon>Pristionchus</taxon>
    </lineage>
</organism>
<keyword evidence="9" id="KW-1185">Reference proteome</keyword>
<reference evidence="8" key="2">
    <citation type="submission" date="2022-06" db="UniProtKB">
        <authorList>
            <consortium name="EnsemblMetazoa"/>
        </authorList>
    </citation>
    <scope>IDENTIFICATION</scope>
    <source>
        <strain evidence="8">PS312</strain>
    </source>
</reference>
<reference evidence="9" key="1">
    <citation type="journal article" date="2008" name="Nat. Genet.">
        <title>The Pristionchus pacificus genome provides a unique perspective on nematode lifestyle and parasitism.</title>
        <authorList>
            <person name="Dieterich C."/>
            <person name="Clifton S.W."/>
            <person name="Schuster L.N."/>
            <person name="Chinwalla A."/>
            <person name="Delehaunty K."/>
            <person name="Dinkelacker I."/>
            <person name="Fulton L."/>
            <person name="Fulton R."/>
            <person name="Godfrey J."/>
            <person name="Minx P."/>
            <person name="Mitreva M."/>
            <person name="Roeseler W."/>
            <person name="Tian H."/>
            <person name="Witte H."/>
            <person name="Yang S.P."/>
            <person name="Wilson R.K."/>
            <person name="Sommer R.J."/>
        </authorList>
    </citation>
    <scope>NUCLEOTIDE SEQUENCE [LARGE SCALE GENOMIC DNA]</scope>
    <source>
        <strain evidence="9">PS312</strain>
    </source>
</reference>
<evidence type="ECO:0000256" key="2">
    <source>
        <dbReference type="ARBA" id="ARBA00009166"/>
    </source>
</evidence>
<feature type="transmembrane region" description="Helical" evidence="7">
    <location>
        <begin position="175"/>
        <end position="195"/>
    </location>
</feature>
<accession>A0A8R1Z0R6</accession>
<evidence type="ECO:0000256" key="4">
    <source>
        <dbReference type="ARBA" id="ARBA00022989"/>
    </source>
</evidence>
<dbReference type="Pfam" id="PF10317">
    <property type="entry name" value="7TM_GPCR_Srd"/>
    <property type="match status" value="1"/>
</dbReference>
<dbReference type="InterPro" id="IPR050920">
    <property type="entry name" value="Nematode_rcpt-like_delta"/>
</dbReference>
<keyword evidence="3 7" id="KW-0812">Transmembrane</keyword>
<dbReference type="InterPro" id="IPR019421">
    <property type="entry name" value="7TM_GPCR_serpentine_rcpt_Srd"/>
</dbReference>
<feature type="compositionally biased region" description="Polar residues" evidence="6">
    <location>
        <begin position="329"/>
        <end position="351"/>
    </location>
</feature>
<comment type="subcellular location">
    <subcellularLocation>
        <location evidence="1">Membrane</location>
        <topology evidence="1">Multi-pass membrane protein</topology>
    </subcellularLocation>
</comment>
<dbReference type="GO" id="GO:0016020">
    <property type="term" value="C:membrane"/>
    <property type="evidence" value="ECO:0007669"/>
    <property type="project" value="UniProtKB-SubCell"/>
</dbReference>
<protein>
    <submittedName>
        <fullName evidence="8">G protein-coupled receptor</fullName>
    </submittedName>
</protein>
<dbReference type="AlphaFoldDB" id="A0A2A6CPL9"/>